<organism evidence="4 5">
    <name type="scientific">Cyanobium gracile UHCC 0139</name>
    <dbReference type="NCBI Taxonomy" id="3110308"/>
    <lineage>
        <taxon>Bacteria</taxon>
        <taxon>Bacillati</taxon>
        <taxon>Cyanobacteriota</taxon>
        <taxon>Cyanophyceae</taxon>
        <taxon>Synechococcales</taxon>
        <taxon>Prochlorococcaceae</taxon>
        <taxon>Cyanobium</taxon>
    </lineage>
</organism>
<comment type="caution">
    <text evidence="4">The sequence shown here is derived from an EMBL/GenBank/DDBJ whole genome shotgun (WGS) entry which is preliminary data.</text>
</comment>
<proteinExistence type="predicted"/>
<evidence type="ECO:0000256" key="1">
    <source>
        <dbReference type="ARBA" id="ARBA00022679"/>
    </source>
</evidence>
<evidence type="ECO:0000256" key="2">
    <source>
        <dbReference type="ARBA" id="ARBA00023315"/>
    </source>
</evidence>
<protein>
    <submittedName>
        <fullName evidence="4">GNAT family N-acetyltransferase</fullName>
    </submittedName>
</protein>
<accession>A0ABU5RQZ3</accession>
<dbReference type="InterPro" id="IPR050832">
    <property type="entry name" value="Bact_Acetyltransf"/>
</dbReference>
<evidence type="ECO:0000313" key="4">
    <source>
        <dbReference type="EMBL" id="MEA5390173.1"/>
    </source>
</evidence>
<dbReference type="InterPro" id="IPR016181">
    <property type="entry name" value="Acyl_CoA_acyltransferase"/>
</dbReference>
<keyword evidence="2" id="KW-0012">Acyltransferase</keyword>
<dbReference type="PANTHER" id="PTHR43877:SF1">
    <property type="entry name" value="ACETYLTRANSFERASE"/>
    <property type="match status" value="1"/>
</dbReference>
<keyword evidence="5" id="KW-1185">Reference proteome</keyword>
<evidence type="ECO:0000259" key="3">
    <source>
        <dbReference type="PROSITE" id="PS51186"/>
    </source>
</evidence>
<gene>
    <name evidence="4" type="ORF">VB738_02750</name>
</gene>
<dbReference type="EMBL" id="JAYGHX010000001">
    <property type="protein sequence ID" value="MEA5390173.1"/>
    <property type="molecule type" value="Genomic_DNA"/>
</dbReference>
<dbReference type="SUPFAM" id="SSF55729">
    <property type="entry name" value="Acyl-CoA N-acyltransferases (Nat)"/>
    <property type="match status" value="1"/>
</dbReference>
<dbReference type="CDD" id="cd04301">
    <property type="entry name" value="NAT_SF"/>
    <property type="match status" value="1"/>
</dbReference>
<dbReference type="PANTHER" id="PTHR43877">
    <property type="entry name" value="AMINOALKYLPHOSPHONATE N-ACETYLTRANSFERASE-RELATED-RELATED"/>
    <property type="match status" value="1"/>
</dbReference>
<dbReference type="PROSITE" id="PS51186">
    <property type="entry name" value="GNAT"/>
    <property type="match status" value="1"/>
</dbReference>
<evidence type="ECO:0000313" key="5">
    <source>
        <dbReference type="Proteomes" id="UP001304461"/>
    </source>
</evidence>
<dbReference type="Gene3D" id="3.40.630.30">
    <property type="match status" value="1"/>
</dbReference>
<dbReference type="Proteomes" id="UP001304461">
    <property type="component" value="Unassembled WGS sequence"/>
</dbReference>
<name>A0ABU5RQZ3_9CYAN</name>
<dbReference type="Pfam" id="PF00583">
    <property type="entry name" value="Acetyltransf_1"/>
    <property type="match status" value="1"/>
</dbReference>
<dbReference type="InterPro" id="IPR000182">
    <property type="entry name" value="GNAT_dom"/>
</dbReference>
<keyword evidence="1" id="KW-0808">Transferase</keyword>
<reference evidence="4 5" key="1">
    <citation type="submission" date="2023-12" db="EMBL/GenBank/DDBJ databases">
        <title>Baltic Sea Cyanobacteria.</title>
        <authorList>
            <person name="Delbaje E."/>
            <person name="Fewer D.P."/>
            <person name="Shishido T.K."/>
        </authorList>
    </citation>
    <scope>NUCLEOTIDE SEQUENCE [LARGE SCALE GENOMIC DNA]</scope>
    <source>
        <strain evidence="4 5">UHCC 0139</strain>
    </source>
</reference>
<dbReference type="RefSeq" id="WP_323304277.1">
    <property type="nucleotide sequence ID" value="NZ_JAYGHX010000001.1"/>
</dbReference>
<sequence>MHEPLLTVRRATAMDVPVLARYGVALARLHVGFDADRFAVPPGGEGAYAAFFQAELQRPEVVLLIAEAGTQPVGYAFVRMEPMSLVELRGAGAWLHDIYVDPEARSGGIGRRLLEAAKEAAIALGSGSLMLSASSQNAAARRLFEGAGLRPTMVEMRIELEG</sequence>
<feature type="domain" description="N-acetyltransferase" evidence="3">
    <location>
        <begin position="14"/>
        <end position="162"/>
    </location>
</feature>